<gene>
    <name evidence="1" type="ORF">AB1E22_04660</name>
</gene>
<accession>A0ABV3NR59</accession>
<dbReference type="SMART" id="SM00855">
    <property type="entry name" value="PGAM"/>
    <property type="match status" value="1"/>
</dbReference>
<protein>
    <submittedName>
        <fullName evidence="1">Histidine phosphatase family protein</fullName>
        <ecNumber evidence="1">3.1.3.-</ecNumber>
    </submittedName>
</protein>
<dbReference type="InterPro" id="IPR029033">
    <property type="entry name" value="His_PPase_superfam"/>
</dbReference>
<dbReference type="PRINTS" id="PR00991">
    <property type="entry name" value="6PFRUCTKNASE"/>
</dbReference>
<dbReference type="Gene3D" id="3.40.50.1240">
    <property type="entry name" value="Phosphoglycerate mutase-like"/>
    <property type="match status" value="1"/>
</dbReference>
<dbReference type="InterPro" id="IPR013078">
    <property type="entry name" value="His_Pase_superF_clade-1"/>
</dbReference>
<comment type="caution">
    <text evidence="1">The sequence shown here is derived from an EMBL/GenBank/DDBJ whole genome shotgun (WGS) entry which is preliminary data.</text>
</comment>
<proteinExistence type="predicted"/>
<sequence>MKVVVIRHGESEWNRQGKIQGRQDSALTERGYRQAAALCTALAEMAITRVVTSPATRALATATTLAQQFQCPLVKDERLYERDYGVLQGMTYEQARREFPAITTPLFSGEPKATIPQGETVHDVVARLQRSLADLYDNHSDETVAVVTHGDLLEALVWKLKGGAMEDNLRRYSHNNCGYATLAITDKGCELVNWGMGTHLLGLS</sequence>
<dbReference type="EC" id="3.1.3.-" evidence="1"/>
<organism evidence="1 2">
    <name type="scientific">Buttiauxella gaviniae</name>
    <dbReference type="NCBI Taxonomy" id="82990"/>
    <lineage>
        <taxon>Bacteria</taxon>
        <taxon>Pseudomonadati</taxon>
        <taxon>Pseudomonadota</taxon>
        <taxon>Gammaproteobacteria</taxon>
        <taxon>Enterobacterales</taxon>
        <taxon>Enterobacteriaceae</taxon>
        <taxon>Buttiauxella</taxon>
    </lineage>
</organism>
<dbReference type="PROSITE" id="PS00175">
    <property type="entry name" value="PG_MUTASE"/>
    <property type="match status" value="1"/>
</dbReference>
<name>A0ABV3NR59_9ENTR</name>
<dbReference type="RefSeq" id="WP_367594289.1">
    <property type="nucleotide sequence ID" value="NZ_JBFMVT010000002.1"/>
</dbReference>
<evidence type="ECO:0000313" key="2">
    <source>
        <dbReference type="Proteomes" id="UP001555342"/>
    </source>
</evidence>
<dbReference type="InterPro" id="IPR003094">
    <property type="entry name" value="6Pfruct_kin"/>
</dbReference>
<keyword evidence="2" id="KW-1185">Reference proteome</keyword>
<dbReference type="PANTHER" id="PTHR48100:SF44">
    <property type="entry name" value="PHOSPHATASE C1620.13-RELATED"/>
    <property type="match status" value="1"/>
</dbReference>
<dbReference type="GO" id="GO:0016787">
    <property type="term" value="F:hydrolase activity"/>
    <property type="evidence" value="ECO:0007669"/>
    <property type="project" value="UniProtKB-KW"/>
</dbReference>
<reference evidence="1 2" key="1">
    <citation type="submission" date="2024-07" db="EMBL/GenBank/DDBJ databases">
        <authorList>
            <person name="Wang L."/>
        </authorList>
    </citation>
    <scope>NUCLEOTIDE SEQUENCE [LARGE SCALE GENOMIC DNA]</scope>
    <source>
        <strain evidence="1 2">WL359</strain>
    </source>
</reference>
<dbReference type="InterPro" id="IPR001345">
    <property type="entry name" value="PG/BPGM_mutase_AS"/>
</dbReference>
<dbReference type="CDD" id="cd07067">
    <property type="entry name" value="HP_PGM_like"/>
    <property type="match status" value="1"/>
</dbReference>
<dbReference type="InterPro" id="IPR050275">
    <property type="entry name" value="PGM_Phosphatase"/>
</dbReference>
<dbReference type="PANTHER" id="PTHR48100">
    <property type="entry name" value="BROAD-SPECIFICITY PHOSPHATASE YOR283W-RELATED"/>
    <property type="match status" value="1"/>
</dbReference>
<dbReference type="EMBL" id="JBFMVT010000002">
    <property type="protein sequence ID" value="MEW7312008.1"/>
    <property type="molecule type" value="Genomic_DNA"/>
</dbReference>
<dbReference type="Proteomes" id="UP001555342">
    <property type="component" value="Unassembled WGS sequence"/>
</dbReference>
<dbReference type="Pfam" id="PF00300">
    <property type="entry name" value="His_Phos_1"/>
    <property type="match status" value="1"/>
</dbReference>
<keyword evidence="1" id="KW-0378">Hydrolase</keyword>
<evidence type="ECO:0000313" key="1">
    <source>
        <dbReference type="EMBL" id="MEW7312008.1"/>
    </source>
</evidence>
<dbReference type="SUPFAM" id="SSF53254">
    <property type="entry name" value="Phosphoglycerate mutase-like"/>
    <property type="match status" value="1"/>
</dbReference>